<sequence length="128" mass="14885">HDDMKDVGFRAFELYHPIQGEENITTTLRDLVETHFEKFPDFPKKWPKLAKWISRLVSDGSEGRLLPSEILDDLFPSKDKSNLTRPFLSHALIGGSRPMIIATLEEEIREKDERILVLQKKLSEQKIQ</sequence>
<reference evidence="3" key="1">
    <citation type="submission" date="2012-12" db="EMBL/GenBank/DDBJ databases">
        <authorList>
            <person name="Hellsten U."/>
            <person name="Grimwood J."/>
            <person name="Chapman J.A."/>
            <person name="Shapiro H."/>
            <person name="Aerts A."/>
            <person name="Otillar R.P."/>
            <person name="Terry A.Y."/>
            <person name="Boore J.L."/>
            <person name="Simakov O."/>
            <person name="Marletaz F."/>
            <person name="Cho S.-J."/>
            <person name="Edsinger-Gonzales E."/>
            <person name="Havlak P."/>
            <person name="Kuo D.-H."/>
            <person name="Larsson T."/>
            <person name="Lv J."/>
            <person name="Arendt D."/>
            <person name="Savage R."/>
            <person name="Osoegawa K."/>
            <person name="de Jong P."/>
            <person name="Lindberg D.R."/>
            <person name="Seaver E.C."/>
            <person name="Weisblat D.A."/>
            <person name="Putnam N.H."/>
            <person name="Grigoriev I.V."/>
            <person name="Rokhsar D.S."/>
        </authorList>
    </citation>
    <scope>NUCLEOTIDE SEQUENCE</scope>
    <source>
        <strain evidence="3">I ESC-2004</strain>
    </source>
</reference>
<dbReference type="Proteomes" id="UP000014760">
    <property type="component" value="Unassembled WGS sequence"/>
</dbReference>
<evidence type="ECO:0000313" key="3">
    <source>
        <dbReference type="Proteomes" id="UP000014760"/>
    </source>
</evidence>
<proteinExistence type="predicted"/>
<dbReference type="OrthoDB" id="1405469at2759"/>
<reference evidence="1 3" key="2">
    <citation type="journal article" date="2013" name="Nature">
        <title>Insights into bilaterian evolution from three spiralian genomes.</title>
        <authorList>
            <person name="Simakov O."/>
            <person name="Marletaz F."/>
            <person name="Cho S.J."/>
            <person name="Edsinger-Gonzales E."/>
            <person name="Havlak P."/>
            <person name="Hellsten U."/>
            <person name="Kuo D.H."/>
            <person name="Larsson T."/>
            <person name="Lv J."/>
            <person name="Arendt D."/>
            <person name="Savage R."/>
            <person name="Osoegawa K."/>
            <person name="de Jong P."/>
            <person name="Grimwood J."/>
            <person name="Chapman J.A."/>
            <person name="Shapiro H."/>
            <person name="Aerts A."/>
            <person name="Otillar R.P."/>
            <person name="Terry A.Y."/>
            <person name="Boore J.L."/>
            <person name="Grigoriev I.V."/>
            <person name="Lindberg D.R."/>
            <person name="Seaver E.C."/>
            <person name="Weisblat D.A."/>
            <person name="Putnam N.H."/>
            <person name="Rokhsar D.S."/>
        </authorList>
    </citation>
    <scope>NUCLEOTIDE SEQUENCE</scope>
    <source>
        <strain evidence="1 3">I ESC-2004</strain>
    </source>
</reference>
<evidence type="ECO:0000313" key="2">
    <source>
        <dbReference type="EnsemblMetazoa" id="CapteP211151"/>
    </source>
</evidence>
<accession>R7VA94</accession>
<protein>
    <submittedName>
        <fullName evidence="1 2">Uncharacterized protein</fullName>
    </submittedName>
</protein>
<gene>
    <name evidence="1" type="ORF">CAPTEDRAFT_211151</name>
</gene>
<evidence type="ECO:0000313" key="1">
    <source>
        <dbReference type="EMBL" id="ELU13246.1"/>
    </source>
</evidence>
<dbReference type="EMBL" id="AMQN01039413">
    <property type="status" value="NOT_ANNOTATED_CDS"/>
    <property type="molecule type" value="Genomic_DNA"/>
</dbReference>
<dbReference type="AlphaFoldDB" id="R7VA94"/>
<organism evidence="1">
    <name type="scientific">Capitella teleta</name>
    <name type="common">Polychaete worm</name>
    <dbReference type="NCBI Taxonomy" id="283909"/>
    <lineage>
        <taxon>Eukaryota</taxon>
        <taxon>Metazoa</taxon>
        <taxon>Spiralia</taxon>
        <taxon>Lophotrochozoa</taxon>
        <taxon>Annelida</taxon>
        <taxon>Polychaeta</taxon>
        <taxon>Sedentaria</taxon>
        <taxon>Scolecida</taxon>
        <taxon>Capitellidae</taxon>
        <taxon>Capitella</taxon>
    </lineage>
</organism>
<dbReference type="EMBL" id="KB295367">
    <property type="protein sequence ID" value="ELU13246.1"/>
    <property type="molecule type" value="Genomic_DNA"/>
</dbReference>
<feature type="non-terminal residue" evidence="1">
    <location>
        <position position="1"/>
    </location>
</feature>
<dbReference type="HOGENOM" id="CLU_1965003_0_0_1"/>
<reference evidence="2" key="3">
    <citation type="submission" date="2015-06" db="UniProtKB">
        <authorList>
            <consortium name="EnsemblMetazoa"/>
        </authorList>
    </citation>
    <scope>IDENTIFICATION</scope>
</reference>
<dbReference type="EnsemblMetazoa" id="CapteT211151">
    <property type="protein sequence ID" value="CapteP211151"/>
    <property type="gene ID" value="CapteG211151"/>
</dbReference>
<name>R7VA94_CAPTE</name>
<keyword evidence="3" id="KW-1185">Reference proteome</keyword>